<dbReference type="AlphaFoldDB" id="Q65TF5"/>
<protein>
    <submittedName>
        <fullName evidence="1">Uncharacterized protein</fullName>
    </submittedName>
</protein>
<sequence>MNISVWHSALPFALKYLCTIKLVQEFFVNKKFNFI</sequence>
<dbReference type="Proteomes" id="UP000000607">
    <property type="component" value="Chromosome"/>
</dbReference>
<dbReference type="EMBL" id="AE016827">
    <property type="protein sequence ID" value="AAU37755.1"/>
    <property type="molecule type" value="Genomic_DNA"/>
</dbReference>
<dbReference type="HOGENOM" id="CLU_3365756_0_0_6"/>
<evidence type="ECO:0000313" key="1">
    <source>
        <dbReference type="EMBL" id="AAU37755.1"/>
    </source>
</evidence>
<evidence type="ECO:0000313" key="2">
    <source>
        <dbReference type="Proteomes" id="UP000000607"/>
    </source>
</evidence>
<name>Q65TF5_MANSM</name>
<reference evidence="1 2" key="1">
    <citation type="journal article" date="2004" name="Nat. Biotechnol.">
        <title>The genome sequence of the capnophilic rumen bacterium Mannheimia succiniciproducens.</title>
        <authorList>
            <person name="Hong S.H."/>
            <person name="Kim J.S."/>
            <person name="Lee S.Y."/>
            <person name="In Y.H."/>
            <person name="Choi S.S."/>
            <person name="Rih J.-K."/>
            <person name="Kim C.H."/>
            <person name="Jeong H."/>
            <person name="Hur C.G."/>
            <person name="Kim J.J."/>
        </authorList>
    </citation>
    <scope>NUCLEOTIDE SEQUENCE [LARGE SCALE GENOMIC DNA]</scope>
    <source>
        <strain evidence="2">KCTC 0769BP / MBEL55E</strain>
    </source>
</reference>
<keyword evidence="2" id="KW-1185">Reference proteome</keyword>
<gene>
    <name evidence="1" type="ordered locus">MS1148</name>
</gene>
<accession>Q65TF5</accession>
<organism evidence="1 2">
    <name type="scientific">Mannheimia succiniciproducens (strain KCTC 0769BP / MBEL55E)</name>
    <dbReference type="NCBI Taxonomy" id="221988"/>
    <lineage>
        <taxon>Bacteria</taxon>
        <taxon>Pseudomonadati</taxon>
        <taxon>Pseudomonadota</taxon>
        <taxon>Gammaproteobacteria</taxon>
        <taxon>Pasteurellales</taxon>
        <taxon>Pasteurellaceae</taxon>
        <taxon>Basfia</taxon>
    </lineage>
</organism>
<dbReference type="KEGG" id="msu:MS1148"/>
<proteinExistence type="predicted"/>
<dbReference type="STRING" id="221988.MS1148"/>